<feature type="region of interest" description="Disordered" evidence="1">
    <location>
        <begin position="1"/>
        <end position="36"/>
    </location>
</feature>
<accession>A0AAW1EF90</accession>
<keyword evidence="3" id="KW-1185">Reference proteome</keyword>
<name>A0AAW1EF90_ZOAVI</name>
<sequence length="101" mass="11235">MMTALDLEEEEEAQQVPVEEEHVVQDETDTACGNPDSIREKQKLKASNSHLQLELEKSLATSKQSAKRLRKQGQTPRPVAQQEAEGAMDSSGVANLQWEAF</sequence>
<dbReference type="EMBL" id="JBCEZU010000329">
    <property type="protein sequence ID" value="KAK9521361.1"/>
    <property type="molecule type" value="Genomic_DNA"/>
</dbReference>
<feature type="region of interest" description="Disordered" evidence="1">
    <location>
        <begin position="57"/>
        <end position="101"/>
    </location>
</feature>
<evidence type="ECO:0000256" key="1">
    <source>
        <dbReference type="SAM" id="MobiDB-lite"/>
    </source>
</evidence>
<evidence type="ECO:0000313" key="3">
    <source>
        <dbReference type="Proteomes" id="UP001488805"/>
    </source>
</evidence>
<dbReference type="Proteomes" id="UP001488805">
    <property type="component" value="Unassembled WGS sequence"/>
</dbReference>
<proteinExistence type="predicted"/>
<comment type="caution">
    <text evidence="2">The sequence shown here is derived from an EMBL/GenBank/DDBJ whole genome shotgun (WGS) entry which is preliminary data.</text>
</comment>
<protein>
    <submittedName>
        <fullName evidence="2">Uncharacterized protein</fullName>
    </submittedName>
</protein>
<reference evidence="2 3" key="1">
    <citation type="journal article" date="2024" name="Genome Biol. Evol.">
        <title>Chromosome-level genome assembly of the viviparous eelpout Zoarces viviparus.</title>
        <authorList>
            <person name="Fuhrmann N."/>
            <person name="Brasseur M.V."/>
            <person name="Bakowski C.E."/>
            <person name="Podsiadlowski L."/>
            <person name="Prost S."/>
            <person name="Krehenwinkel H."/>
            <person name="Mayer C."/>
        </authorList>
    </citation>
    <scope>NUCLEOTIDE SEQUENCE [LARGE SCALE GENOMIC DNA]</scope>
    <source>
        <strain evidence="2">NO-MEL_2022_Ind0_liver</strain>
    </source>
</reference>
<organism evidence="2 3">
    <name type="scientific">Zoarces viviparus</name>
    <name type="common">Viviparous eelpout</name>
    <name type="synonym">Blennius viviparus</name>
    <dbReference type="NCBI Taxonomy" id="48416"/>
    <lineage>
        <taxon>Eukaryota</taxon>
        <taxon>Metazoa</taxon>
        <taxon>Chordata</taxon>
        <taxon>Craniata</taxon>
        <taxon>Vertebrata</taxon>
        <taxon>Euteleostomi</taxon>
        <taxon>Actinopterygii</taxon>
        <taxon>Neopterygii</taxon>
        <taxon>Teleostei</taxon>
        <taxon>Neoteleostei</taxon>
        <taxon>Acanthomorphata</taxon>
        <taxon>Eupercaria</taxon>
        <taxon>Perciformes</taxon>
        <taxon>Cottioidei</taxon>
        <taxon>Zoarcales</taxon>
        <taxon>Zoarcidae</taxon>
        <taxon>Zoarcinae</taxon>
        <taxon>Zoarces</taxon>
    </lineage>
</organism>
<feature type="compositionally biased region" description="Acidic residues" evidence="1">
    <location>
        <begin position="1"/>
        <end position="13"/>
    </location>
</feature>
<gene>
    <name evidence="2" type="ORF">VZT92_021176</name>
</gene>
<evidence type="ECO:0000313" key="2">
    <source>
        <dbReference type="EMBL" id="KAK9521361.1"/>
    </source>
</evidence>
<dbReference type="AlphaFoldDB" id="A0AAW1EF90"/>